<dbReference type="PANTHER" id="PTHR43401">
    <property type="entry name" value="L-THREONINE 3-DEHYDROGENASE"/>
    <property type="match status" value="1"/>
</dbReference>
<keyword evidence="1 4" id="KW-0479">Metal-binding</keyword>
<evidence type="ECO:0000256" key="2">
    <source>
        <dbReference type="ARBA" id="ARBA00022833"/>
    </source>
</evidence>
<keyword evidence="2 4" id="KW-0862">Zinc</keyword>
<dbReference type="EMBL" id="AP022821">
    <property type="protein sequence ID" value="BCA93537.1"/>
    <property type="molecule type" value="Genomic_DNA"/>
</dbReference>
<dbReference type="InterPro" id="IPR013149">
    <property type="entry name" value="ADH-like_C"/>
</dbReference>
<dbReference type="InterPro" id="IPR020843">
    <property type="entry name" value="ER"/>
</dbReference>
<dbReference type="Gene3D" id="3.90.180.10">
    <property type="entry name" value="Medium-chain alcohol dehydrogenases, catalytic domain"/>
    <property type="match status" value="1"/>
</dbReference>
<reference evidence="6 7" key="1">
    <citation type="submission" date="2020-02" db="EMBL/GenBank/DDBJ databases">
        <title>Complete Genome Sequence of Halomonas meridiana strain BAA-801, Isolated from Deep Sea Thermal Vent.</title>
        <authorList>
            <person name="Takahashi Y."/>
            <person name="Takahashi H."/>
            <person name="Galipon J."/>
            <person name="Arakawa K."/>
        </authorList>
    </citation>
    <scope>NUCLEOTIDE SEQUENCE [LARGE SCALE GENOMIC DNA]</scope>
    <source>
        <strain evidence="6 7">Slthf1</strain>
    </source>
</reference>
<protein>
    <submittedName>
        <fullName evidence="6">Alcohol dehydrogenase</fullName>
    </submittedName>
</protein>
<proteinExistence type="inferred from homology"/>
<dbReference type="SUPFAM" id="SSF50129">
    <property type="entry name" value="GroES-like"/>
    <property type="match status" value="1"/>
</dbReference>
<name>A0A6F8T038_9GAMM</name>
<dbReference type="InterPro" id="IPR036291">
    <property type="entry name" value="NAD(P)-bd_dom_sf"/>
</dbReference>
<dbReference type="PROSITE" id="PS00059">
    <property type="entry name" value="ADH_ZINC"/>
    <property type="match status" value="1"/>
</dbReference>
<comment type="similarity">
    <text evidence="4">Belongs to the zinc-containing alcohol dehydrogenase family.</text>
</comment>
<keyword evidence="3" id="KW-0560">Oxidoreductase</keyword>
<dbReference type="GO" id="GO:0008270">
    <property type="term" value="F:zinc ion binding"/>
    <property type="evidence" value="ECO:0007669"/>
    <property type="project" value="InterPro"/>
</dbReference>
<evidence type="ECO:0000256" key="3">
    <source>
        <dbReference type="ARBA" id="ARBA00023002"/>
    </source>
</evidence>
<feature type="domain" description="Enoyl reductase (ER)" evidence="5">
    <location>
        <begin position="10"/>
        <end position="343"/>
    </location>
</feature>
<dbReference type="InterPro" id="IPR002328">
    <property type="entry name" value="ADH_Zn_CS"/>
</dbReference>
<gene>
    <name evidence="6" type="ORF">HMSLTHF_33120</name>
</gene>
<organism evidence="6 7">
    <name type="scientific">Vreelandella aquamarina</name>
    <dbReference type="NCBI Taxonomy" id="77097"/>
    <lineage>
        <taxon>Bacteria</taxon>
        <taxon>Pseudomonadati</taxon>
        <taxon>Pseudomonadota</taxon>
        <taxon>Gammaproteobacteria</taxon>
        <taxon>Oceanospirillales</taxon>
        <taxon>Halomonadaceae</taxon>
        <taxon>Vreelandella</taxon>
    </lineage>
</organism>
<dbReference type="AlphaFoldDB" id="A0A6F8T038"/>
<dbReference type="PANTHER" id="PTHR43401:SF5">
    <property type="entry name" value="ALCOHOL DEHYDROGENASE-RELATED"/>
    <property type="match status" value="1"/>
</dbReference>
<dbReference type="InterPro" id="IPR050129">
    <property type="entry name" value="Zn_alcohol_dh"/>
</dbReference>
<dbReference type="SMART" id="SM00829">
    <property type="entry name" value="PKS_ER"/>
    <property type="match status" value="1"/>
</dbReference>
<dbReference type="SUPFAM" id="SSF51735">
    <property type="entry name" value="NAD(P)-binding Rossmann-fold domains"/>
    <property type="match status" value="1"/>
</dbReference>
<accession>A0A6F8T038</accession>
<dbReference type="CDD" id="cd08260">
    <property type="entry name" value="Zn_ADH6"/>
    <property type="match status" value="1"/>
</dbReference>
<dbReference type="Proteomes" id="UP000503197">
    <property type="component" value="Chromosome"/>
</dbReference>
<evidence type="ECO:0000256" key="4">
    <source>
        <dbReference type="RuleBase" id="RU361277"/>
    </source>
</evidence>
<dbReference type="Pfam" id="PF00107">
    <property type="entry name" value="ADH_zinc_N"/>
    <property type="match status" value="1"/>
</dbReference>
<sequence>MKAVVFEQFSTPPSIQQVPDPAPAPHGVVVKVMANGVCRSDWHGWMGHDPDIQLPHVPGHELSGVVEAVGKDVTKWRVGDRVTVPFVGGCGICPECHTGNHQVCDAQFQPGFTHWGSFAEYVGIHYADVNLVALPDTLAFDTAASLGCRFVTSFRAVVDQGRVSAGQWVAVHGCGGVGLSAIMIASAAGANVVAVDISEQALALARQLGAVATVNANQVADVVEAVVEITQGGAHVSLDALGHPTTCFNSISNLRKRGKHVQVGLMLADHSTPAVPMSKVIANELEILGSHGMQTHRYGAMLAMIKSGKLAPEKLIGRRITLEESVQALINMDKFEGVGVTVVTEF</sequence>
<comment type="cofactor">
    <cofactor evidence="4">
        <name>Zn(2+)</name>
        <dbReference type="ChEBI" id="CHEBI:29105"/>
    </cofactor>
</comment>
<dbReference type="InterPro" id="IPR013154">
    <property type="entry name" value="ADH-like_N"/>
</dbReference>
<evidence type="ECO:0000313" key="7">
    <source>
        <dbReference type="Proteomes" id="UP000503197"/>
    </source>
</evidence>
<evidence type="ECO:0000259" key="5">
    <source>
        <dbReference type="SMART" id="SM00829"/>
    </source>
</evidence>
<evidence type="ECO:0000256" key="1">
    <source>
        <dbReference type="ARBA" id="ARBA00022723"/>
    </source>
</evidence>
<dbReference type="RefSeq" id="WP_172416697.1">
    <property type="nucleotide sequence ID" value="NZ_AP022821.1"/>
</dbReference>
<evidence type="ECO:0000313" key="6">
    <source>
        <dbReference type="EMBL" id="BCA93537.1"/>
    </source>
</evidence>
<dbReference type="GO" id="GO:0016616">
    <property type="term" value="F:oxidoreductase activity, acting on the CH-OH group of donors, NAD or NADP as acceptor"/>
    <property type="evidence" value="ECO:0007669"/>
    <property type="project" value="UniProtKB-ARBA"/>
</dbReference>
<dbReference type="Pfam" id="PF08240">
    <property type="entry name" value="ADH_N"/>
    <property type="match status" value="1"/>
</dbReference>
<dbReference type="InterPro" id="IPR011032">
    <property type="entry name" value="GroES-like_sf"/>
</dbReference>